<accession>A0A841MRM4</accession>
<dbReference type="RefSeq" id="WP_184495383.1">
    <property type="nucleotide sequence ID" value="NZ_JACIJO010000002.1"/>
</dbReference>
<dbReference type="AlphaFoldDB" id="A0A841MRM4"/>
<comment type="caution">
    <text evidence="1">The sequence shown here is derived from an EMBL/GenBank/DDBJ whole genome shotgun (WGS) entry which is preliminary data.</text>
</comment>
<sequence length="190" mass="20616">MNRRIALRHLALISGGLAFIPSCDFSSDDILTAYNNLKITQSQKQLLGDISNVIIPAGEIKGALDIEVPDFILVMVNDCLNSEQQTLFSTGLAAFPDFAKQSGGGNFANLNPKEKEAIILSGQNLEGDETEKGAENKAISYFLNTTKRLTIQGYMASEYIQSEVIPYSLIPGAYNGSVLISDIQKPRING</sequence>
<evidence type="ECO:0008006" key="3">
    <source>
        <dbReference type="Google" id="ProtNLM"/>
    </source>
</evidence>
<keyword evidence="2" id="KW-1185">Reference proteome</keyword>
<name>A0A841MRM4_9BACT</name>
<proteinExistence type="predicted"/>
<gene>
    <name evidence="1" type="ORF">FHS59_002434</name>
</gene>
<dbReference type="InterPro" id="IPR027056">
    <property type="entry name" value="Gluconate_2DH_su3"/>
</dbReference>
<dbReference type="Proteomes" id="UP000588604">
    <property type="component" value="Unassembled WGS sequence"/>
</dbReference>
<dbReference type="Pfam" id="PF13618">
    <property type="entry name" value="Gluconate_2-dh3"/>
    <property type="match status" value="1"/>
</dbReference>
<organism evidence="1 2">
    <name type="scientific">Algoriphagus iocasae</name>
    <dbReference type="NCBI Taxonomy" id="1836499"/>
    <lineage>
        <taxon>Bacteria</taxon>
        <taxon>Pseudomonadati</taxon>
        <taxon>Bacteroidota</taxon>
        <taxon>Cytophagia</taxon>
        <taxon>Cytophagales</taxon>
        <taxon>Cyclobacteriaceae</taxon>
        <taxon>Algoriphagus</taxon>
    </lineage>
</organism>
<protein>
    <recommendedName>
        <fullName evidence="3">Gluconate 2-dehydrogenase subunit 3 family protein</fullName>
    </recommendedName>
</protein>
<evidence type="ECO:0000313" key="2">
    <source>
        <dbReference type="Proteomes" id="UP000588604"/>
    </source>
</evidence>
<evidence type="ECO:0000313" key="1">
    <source>
        <dbReference type="EMBL" id="MBB6326806.1"/>
    </source>
</evidence>
<dbReference type="EMBL" id="JACIJO010000002">
    <property type="protein sequence ID" value="MBB6326806.1"/>
    <property type="molecule type" value="Genomic_DNA"/>
</dbReference>
<reference evidence="1 2" key="1">
    <citation type="submission" date="2020-08" db="EMBL/GenBank/DDBJ databases">
        <title>Genomic Encyclopedia of Type Strains, Phase IV (KMG-IV): sequencing the most valuable type-strain genomes for metagenomic binning, comparative biology and taxonomic classification.</title>
        <authorList>
            <person name="Goeker M."/>
        </authorList>
    </citation>
    <scope>NUCLEOTIDE SEQUENCE [LARGE SCALE GENOMIC DNA]</scope>
    <source>
        <strain evidence="1 2">DSM 102044</strain>
    </source>
</reference>